<feature type="compositionally biased region" description="Basic and acidic residues" evidence="2">
    <location>
        <begin position="296"/>
        <end position="309"/>
    </location>
</feature>
<reference evidence="3 4" key="1">
    <citation type="submission" date="2016-11" db="EMBL/GenBank/DDBJ databases">
        <title>The macronuclear genome of Stentor coeruleus: a giant cell with tiny introns.</title>
        <authorList>
            <person name="Slabodnick M."/>
            <person name="Ruby J.G."/>
            <person name="Reiff S.B."/>
            <person name="Swart E.C."/>
            <person name="Gosai S."/>
            <person name="Prabakaran S."/>
            <person name="Witkowska E."/>
            <person name="Larue G.E."/>
            <person name="Fisher S."/>
            <person name="Freeman R.M."/>
            <person name="Gunawardena J."/>
            <person name="Chu W."/>
            <person name="Stover N.A."/>
            <person name="Gregory B.D."/>
            <person name="Nowacki M."/>
            <person name="Derisi J."/>
            <person name="Roy S.W."/>
            <person name="Marshall W.F."/>
            <person name="Sood P."/>
        </authorList>
    </citation>
    <scope>NUCLEOTIDE SEQUENCE [LARGE SCALE GENOMIC DNA]</scope>
    <source>
        <strain evidence="3">WM001</strain>
    </source>
</reference>
<gene>
    <name evidence="3" type="ORF">SteCoe_23537</name>
</gene>
<dbReference type="PROSITE" id="PS50096">
    <property type="entry name" value="IQ"/>
    <property type="match status" value="1"/>
</dbReference>
<dbReference type="PANTHER" id="PTHR43215:SF14">
    <property type="entry name" value="RADIAL SPOKE HEAD 1 HOMOLOG"/>
    <property type="match status" value="1"/>
</dbReference>
<dbReference type="Proteomes" id="UP000187209">
    <property type="component" value="Unassembled WGS sequence"/>
</dbReference>
<organism evidence="3 4">
    <name type="scientific">Stentor coeruleus</name>
    <dbReference type="NCBI Taxonomy" id="5963"/>
    <lineage>
        <taxon>Eukaryota</taxon>
        <taxon>Sar</taxon>
        <taxon>Alveolata</taxon>
        <taxon>Ciliophora</taxon>
        <taxon>Postciliodesmatophora</taxon>
        <taxon>Heterotrichea</taxon>
        <taxon>Heterotrichida</taxon>
        <taxon>Stentoridae</taxon>
        <taxon>Stentor</taxon>
    </lineage>
</organism>
<evidence type="ECO:0008006" key="5">
    <source>
        <dbReference type="Google" id="ProtNLM"/>
    </source>
</evidence>
<evidence type="ECO:0000256" key="1">
    <source>
        <dbReference type="ARBA" id="ARBA00022737"/>
    </source>
</evidence>
<proteinExistence type="predicted"/>
<dbReference type="EMBL" id="MPUH01000600">
    <property type="protein sequence ID" value="OMJ76987.1"/>
    <property type="molecule type" value="Genomic_DNA"/>
</dbReference>
<feature type="region of interest" description="Disordered" evidence="2">
    <location>
        <begin position="296"/>
        <end position="438"/>
    </location>
</feature>
<feature type="compositionally biased region" description="Basic and acidic residues" evidence="2">
    <location>
        <begin position="317"/>
        <end position="341"/>
    </location>
</feature>
<feature type="compositionally biased region" description="Polar residues" evidence="2">
    <location>
        <begin position="342"/>
        <end position="355"/>
    </location>
</feature>
<keyword evidence="4" id="KW-1185">Reference proteome</keyword>
<feature type="compositionally biased region" description="Polar residues" evidence="2">
    <location>
        <begin position="378"/>
        <end position="409"/>
    </location>
</feature>
<dbReference type="InterPro" id="IPR003409">
    <property type="entry name" value="MORN"/>
</dbReference>
<protein>
    <recommendedName>
        <fullName evidence="5">MORN repeat protein</fullName>
    </recommendedName>
</protein>
<evidence type="ECO:0000313" key="4">
    <source>
        <dbReference type="Proteomes" id="UP000187209"/>
    </source>
</evidence>
<dbReference type="PANTHER" id="PTHR43215">
    <property type="entry name" value="RADIAL SPOKE HEAD 1 HOMOLOG"/>
    <property type="match status" value="1"/>
</dbReference>
<accession>A0A1R2BJP6</accession>
<comment type="caution">
    <text evidence="3">The sequence shown here is derived from an EMBL/GenBank/DDBJ whole genome shotgun (WGS) entry which is preliminary data.</text>
</comment>
<sequence>MGNTNCKSCNCTQFFDKKIELDLKNTSVPSQVPAFDSKPKLSVSKSREKLNLDHLRPLIPKLQALWLGHTARNYVTHLKRQTRPNHNYFHHNEIMETLSSKVGLGKFRQKKKPYKYASGAIYTGEWLGGFRDGFGTMEWPDGAKYQGNWSYSKPFGYGTFSHVDGDTYDGDWKICYVSPKDTFGTASNLNRWKDMVSDGYLWLWIKQESFKSEPPQKPDFSSGTAQVKVHEPVLEVIQETIKVKKAPLVVRYKKMPTESSKTHVVEGNGKKNVEKIEKGTFNIEKPSQLIEIPSQHVEKSSRHIEKPSKNIEIPSQHVEKPSQHIEKPSFHIEKPSQHAEKTNSLTESRKNSSSFKEMHVKARVTEKKNITKHDERTSSASNTEKFSFTINNNENIIKSPTQNTHSPSDTIREADSESFTGFSYNGSDDIDAPEQPPHDRFLEMRSRVSLIESTLMDLKKTVSEISGPSKNDKGHNFLQKKYPNGSIYIGEFKGSVKDGRGKFIWSGGDTYEGEWKNDKQHGRGRSVWVNGNTYIGYFDSDEKSGIGEYIWKDGSCYLGEWRENKMYGIGRHRWSDGREYIGEWNDGNRQGLGILKYKNGNRYEGDFNKGKPHGNGTLFEVSGRVMYGEWKDGKLKQN</sequence>
<feature type="compositionally biased region" description="Polar residues" evidence="2">
    <location>
        <begin position="417"/>
        <end position="426"/>
    </location>
</feature>
<feature type="compositionally biased region" description="Basic and acidic residues" evidence="2">
    <location>
        <begin position="356"/>
        <end position="377"/>
    </location>
</feature>
<keyword evidence="1" id="KW-0677">Repeat</keyword>
<dbReference type="SMART" id="SM00698">
    <property type="entry name" value="MORN"/>
    <property type="match status" value="8"/>
</dbReference>
<dbReference type="GO" id="GO:0005829">
    <property type="term" value="C:cytosol"/>
    <property type="evidence" value="ECO:0007669"/>
    <property type="project" value="TreeGrafter"/>
</dbReference>
<dbReference type="Pfam" id="PF02493">
    <property type="entry name" value="MORN"/>
    <property type="match status" value="8"/>
</dbReference>
<evidence type="ECO:0000256" key="2">
    <source>
        <dbReference type="SAM" id="MobiDB-lite"/>
    </source>
</evidence>
<dbReference type="OrthoDB" id="203073at2759"/>
<dbReference type="AlphaFoldDB" id="A0A1R2BJP6"/>
<dbReference type="Gene3D" id="2.20.110.10">
    <property type="entry name" value="Histone H3 K4-specific methyltransferase SET7/9 N-terminal domain"/>
    <property type="match status" value="4"/>
</dbReference>
<dbReference type="SUPFAM" id="SSF82185">
    <property type="entry name" value="Histone H3 K4-specific methyltransferase SET7/9 N-terminal domain"/>
    <property type="match status" value="3"/>
</dbReference>
<evidence type="ECO:0000313" key="3">
    <source>
        <dbReference type="EMBL" id="OMJ76987.1"/>
    </source>
</evidence>
<name>A0A1R2BJP6_9CILI</name>